<dbReference type="SUPFAM" id="SSF81383">
    <property type="entry name" value="F-box domain"/>
    <property type="match status" value="1"/>
</dbReference>
<organism evidence="4">
    <name type="scientific">Micromonas pusilla (strain CCMP1545)</name>
    <name type="common">Picoplanktonic green alga</name>
    <dbReference type="NCBI Taxonomy" id="564608"/>
    <lineage>
        <taxon>Eukaryota</taxon>
        <taxon>Viridiplantae</taxon>
        <taxon>Chlorophyta</taxon>
        <taxon>Mamiellophyceae</taxon>
        <taxon>Mamiellales</taxon>
        <taxon>Mamiellaceae</taxon>
        <taxon>Micromonas</taxon>
    </lineage>
</organism>
<dbReference type="EMBL" id="GG663739">
    <property type="protein sequence ID" value="EEH57376.1"/>
    <property type="molecule type" value="Genomic_DNA"/>
</dbReference>
<dbReference type="Pfam" id="PF12937">
    <property type="entry name" value="F-box-like"/>
    <property type="match status" value="1"/>
</dbReference>
<reference evidence="3 4" key="1">
    <citation type="journal article" date="2009" name="Science">
        <title>Green evolution and dynamic adaptations revealed by genomes of the marine picoeukaryotes Micromonas.</title>
        <authorList>
            <person name="Worden A.Z."/>
            <person name="Lee J.H."/>
            <person name="Mock T."/>
            <person name="Rouze P."/>
            <person name="Simmons M.P."/>
            <person name="Aerts A.L."/>
            <person name="Allen A.E."/>
            <person name="Cuvelier M.L."/>
            <person name="Derelle E."/>
            <person name="Everett M.V."/>
            <person name="Foulon E."/>
            <person name="Grimwood J."/>
            <person name="Gundlach H."/>
            <person name="Henrissat B."/>
            <person name="Napoli C."/>
            <person name="McDonald S.M."/>
            <person name="Parker M.S."/>
            <person name="Rombauts S."/>
            <person name="Salamov A."/>
            <person name="Von Dassow P."/>
            <person name="Badger J.H."/>
            <person name="Coutinho P.M."/>
            <person name="Demir E."/>
            <person name="Dubchak I."/>
            <person name="Gentemann C."/>
            <person name="Eikrem W."/>
            <person name="Gready J.E."/>
            <person name="John U."/>
            <person name="Lanier W."/>
            <person name="Lindquist E.A."/>
            <person name="Lucas S."/>
            <person name="Mayer K.F."/>
            <person name="Moreau H."/>
            <person name="Not F."/>
            <person name="Otillar R."/>
            <person name="Panaud O."/>
            <person name="Pangilinan J."/>
            <person name="Paulsen I."/>
            <person name="Piegu B."/>
            <person name="Poliakov A."/>
            <person name="Robbens S."/>
            <person name="Schmutz J."/>
            <person name="Toulza E."/>
            <person name="Wyss T."/>
            <person name="Zelensky A."/>
            <person name="Zhou K."/>
            <person name="Armbrust E.V."/>
            <person name="Bhattacharya D."/>
            <person name="Goodenough U.W."/>
            <person name="Van de Peer Y."/>
            <person name="Grigoriev I.V."/>
        </authorList>
    </citation>
    <scope>NUCLEOTIDE SEQUENCE [LARGE SCALE GENOMIC DNA]</scope>
    <source>
        <strain evidence="3 4">CCMP1545</strain>
    </source>
</reference>
<feature type="region of interest" description="Disordered" evidence="1">
    <location>
        <begin position="374"/>
        <end position="395"/>
    </location>
</feature>
<evidence type="ECO:0000259" key="2">
    <source>
        <dbReference type="PROSITE" id="PS50181"/>
    </source>
</evidence>
<dbReference type="AlphaFoldDB" id="C1MRR7"/>
<dbReference type="InterPro" id="IPR036047">
    <property type="entry name" value="F-box-like_dom_sf"/>
</dbReference>
<gene>
    <name evidence="3" type="ORF">MICPUCDRAFT_58201</name>
</gene>
<evidence type="ECO:0000256" key="1">
    <source>
        <dbReference type="SAM" id="MobiDB-lite"/>
    </source>
</evidence>
<dbReference type="PROSITE" id="PS50181">
    <property type="entry name" value="FBOX"/>
    <property type="match status" value="1"/>
</dbReference>
<feature type="region of interest" description="Disordered" evidence="1">
    <location>
        <begin position="216"/>
        <end position="245"/>
    </location>
</feature>
<name>C1MRR7_MICPC</name>
<feature type="compositionally biased region" description="Acidic residues" evidence="1">
    <location>
        <begin position="382"/>
        <end position="392"/>
    </location>
</feature>
<dbReference type="Proteomes" id="UP000001876">
    <property type="component" value="Unassembled WGS sequence"/>
</dbReference>
<evidence type="ECO:0000313" key="4">
    <source>
        <dbReference type="Proteomes" id="UP000001876"/>
    </source>
</evidence>
<protein>
    <submittedName>
        <fullName evidence="3">Predicted protein</fullName>
    </submittedName>
</protein>
<proteinExistence type="predicted"/>
<feature type="compositionally biased region" description="Acidic residues" evidence="1">
    <location>
        <begin position="225"/>
        <end position="237"/>
    </location>
</feature>
<dbReference type="InterPro" id="IPR001810">
    <property type="entry name" value="F-box_dom"/>
</dbReference>
<sequence length="651" mass="67797">MENLPHEHLVEVLKHLPRSSLLDVAQTSTTLLRAVEDPSLWPLGDDGGDAFAPDPDGGGPRGIARAAHRAPRSDGVVRLTTARWIASTLRLPYQLLLPLVRFEVNTEFTLKVATHSIADRVARSEALAPDEGVAATAVAAAAEAAEDANVNIAGELPGVRARGAEDAWLMSLSTDVSVAAAADASAAARAAVANVETAARRLASALEREARLARESDVAAREEYASDDDEDDEDDEDGVRARPTRRRRWRAIAAAAESVRADRGCVRVRLSSPFIVAAALVRDPVSPAVEVAGTTPPPWSMDVPNSTAGPGEVVQDVVLRQPSPTTAWSALRASVVGEAICALRRRRRDGGGDDDATRHQGWGPAVRAVLSALETGKGNDGDGGEGDADADADSPAAAAAAAGATGGGFTDARAGIAWPALVRDPDDPALGVGDARDAGASSSPARRPRGFVVGGCKCEDALSDAIDVARLLNGGGTVGYVNDDDGAAVLALALLSYVPRAHECVLASVLHLNHRWRRCLSEAADALSLRRELCASSFPAAAGDDESMAATTRGLERVGELDATHAIMLEMCGMRAREARDQREPCLAASGATRLAAAAEAARAAAERAREAGESDDAVERAREGLMLRTRDALTRALVAVGVLEDLEGDG</sequence>
<dbReference type="GeneID" id="9684360"/>
<accession>C1MRR7</accession>
<feature type="domain" description="F-box" evidence="2">
    <location>
        <begin position="1"/>
        <end position="41"/>
    </location>
</feature>
<evidence type="ECO:0000313" key="3">
    <source>
        <dbReference type="EMBL" id="EEH57376.1"/>
    </source>
</evidence>
<dbReference type="RefSeq" id="XP_003058921.1">
    <property type="nucleotide sequence ID" value="XM_003058875.1"/>
</dbReference>
<dbReference type="KEGG" id="mpp:MICPUCDRAFT_58201"/>
<dbReference type="Gene3D" id="1.20.1280.50">
    <property type="match status" value="1"/>
</dbReference>
<keyword evidence="4" id="KW-1185">Reference proteome</keyword>